<dbReference type="AlphaFoldDB" id="A0A3N2QYQ8"/>
<evidence type="ECO:0000313" key="2">
    <source>
        <dbReference type="Proteomes" id="UP000268016"/>
    </source>
</evidence>
<evidence type="ECO:0000313" key="1">
    <source>
        <dbReference type="EMBL" id="ROU00354.1"/>
    </source>
</evidence>
<dbReference type="Pfam" id="PF06707">
    <property type="entry name" value="DUF1194"/>
    <property type="match status" value="1"/>
</dbReference>
<gene>
    <name evidence="1" type="ORF">EAT49_12530</name>
</gene>
<dbReference type="CDD" id="cd00198">
    <property type="entry name" value="vWFA"/>
    <property type="match status" value="1"/>
</dbReference>
<reference evidence="1 2" key="1">
    <citation type="submission" date="2018-10" db="EMBL/GenBank/DDBJ databases">
        <title>Histidinibacterium lentulum gen. nov., sp. nov., a marine bacterium from the culture broth of Picochlorum sp. 122.</title>
        <authorList>
            <person name="Wang G."/>
        </authorList>
    </citation>
    <scope>NUCLEOTIDE SEQUENCE [LARGE SCALE GENOMIC DNA]</scope>
    <source>
        <strain evidence="1 2">B17</strain>
    </source>
</reference>
<dbReference type="OrthoDB" id="9792179at2"/>
<protein>
    <submittedName>
        <fullName evidence="1">DUF1194 domain-containing protein</fullName>
    </submittedName>
</protein>
<dbReference type="InterPro" id="IPR036465">
    <property type="entry name" value="vWFA_dom_sf"/>
</dbReference>
<accession>A0A3N2QYQ8</accession>
<dbReference type="Proteomes" id="UP000268016">
    <property type="component" value="Unassembled WGS sequence"/>
</dbReference>
<dbReference type="Gene3D" id="3.40.50.410">
    <property type="entry name" value="von Willebrand factor, type A domain"/>
    <property type="match status" value="1"/>
</dbReference>
<keyword evidence="2" id="KW-1185">Reference proteome</keyword>
<organism evidence="1 2">
    <name type="scientific">Histidinibacterium lentulum</name>
    <dbReference type="NCBI Taxonomy" id="2480588"/>
    <lineage>
        <taxon>Bacteria</taxon>
        <taxon>Pseudomonadati</taxon>
        <taxon>Pseudomonadota</taxon>
        <taxon>Alphaproteobacteria</taxon>
        <taxon>Rhodobacterales</taxon>
        <taxon>Paracoccaceae</taxon>
        <taxon>Histidinibacterium</taxon>
    </lineage>
</organism>
<comment type="caution">
    <text evidence="1">The sequence shown here is derived from an EMBL/GenBank/DDBJ whole genome shotgun (WGS) entry which is preliminary data.</text>
</comment>
<dbReference type="EMBL" id="RDRB01000006">
    <property type="protein sequence ID" value="ROU00354.1"/>
    <property type="molecule type" value="Genomic_DNA"/>
</dbReference>
<dbReference type="SUPFAM" id="SSF53300">
    <property type="entry name" value="vWA-like"/>
    <property type="match status" value="1"/>
</dbReference>
<proteinExistence type="predicted"/>
<name>A0A3N2QYQ8_9RHOB</name>
<sequence>MLALLLPVAVLAEGAGPCRQALVLGLDVSGSVDGAEYRLQRDGVAAALTAPEVAEALFAGPGHVRLAVFEWSGPAAQRVLLPWTEIGDAEALAGAVAVLHGGVRQQSEPTTALGAAILTGARMLREQNGVCWQLTLDLSGDGKSNTGPRPGEIDPGALPGRMVVNGLVIGAEADVAGPRRLVEIGELVAYFRAEVLRGPGAFVEVALGFEEFEAAMRRKLVRELRPVAVGRAE</sequence>
<dbReference type="InterPro" id="IPR010607">
    <property type="entry name" value="DUF1194"/>
</dbReference>